<evidence type="ECO:0000313" key="4">
    <source>
        <dbReference type="EMBL" id="MFC1400456.1"/>
    </source>
</evidence>
<comment type="caution">
    <text evidence="4">The sequence shown here is derived from an EMBL/GenBank/DDBJ whole genome shotgun (WGS) entry which is preliminary data.</text>
</comment>
<dbReference type="InterPro" id="IPR029063">
    <property type="entry name" value="SAM-dependent_MTases_sf"/>
</dbReference>
<gene>
    <name evidence="4" type="ORF">ACEZDJ_04040</name>
</gene>
<keyword evidence="4" id="KW-0489">Methyltransferase</keyword>
<name>A0ABV6UG94_9ACTN</name>
<dbReference type="PANTHER" id="PTHR44068:SF11">
    <property type="entry name" value="GERANYL DIPHOSPHATE 2-C-METHYLTRANSFERASE"/>
    <property type="match status" value="1"/>
</dbReference>
<reference evidence="4 5" key="1">
    <citation type="submission" date="2024-09" db="EMBL/GenBank/DDBJ databases">
        <authorList>
            <person name="Lee S.D."/>
        </authorList>
    </citation>
    <scope>NUCLEOTIDE SEQUENCE [LARGE SCALE GENOMIC DNA]</scope>
    <source>
        <strain evidence="4 5">N1-5</strain>
    </source>
</reference>
<dbReference type="EC" id="2.1.1.-" evidence="4"/>
<evidence type="ECO:0000259" key="3">
    <source>
        <dbReference type="Pfam" id="PF08241"/>
    </source>
</evidence>
<dbReference type="InterPro" id="IPR013216">
    <property type="entry name" value="Methyltransf_11"/>
</dbReference>
<dbReference type="Proteomes" id="UP001592528">
    <property type="component" value="Unassembled WGS sequence"/>
</dbReference>
<proteinExistence type="predicted"/>
<organism evidence="4 5">
    <name type="scientific">Streptacidiphilus cavernicola</name>
    <dbReference type="NCBI Taxonomy" id="3342716"/>
    <lineage>
        <taxon>Bacteria</taxon>
        <taxon>Bacillati</taxon>
        <taxon>Actinomycetota</taxon>
        <taxon>Actinomycetes</taxon>
        <taxon>Kitasatosporales</taxon>
        <taxon>Streptomycetaceae</taxon>
        <taxon>Streptacidiphilus</taxon>
    </lineage>
</organism>
<dbReference type="SUPFAM" id="SSF53335">
    <property type="entry name" value="S-adenosyl-L-methionine-dependent methyltransferases"/>
    <property type="match status" value="1"/>
</dbReference>
<evidence type="ECO:0000256" key="2">
    <source>
        <dbReference type="SAM" id="MobiDB-lite"/>
    </source>
</evidence>
<dbReference type="RefSeq" id="WP_030251813.1">
    <property type="nucleotide sequence ID" value="NZ_JBHEZZ010000002.1"/>
</dbReference>
<dbReference type="CDD" id="cd02440">
    <property type="entry name" value="AdoMet_MTases"/>
    <property type="match status" value="1"/>
</dbReference>
<dbReference type="GO" id="GO:0008168">
    <property type="term" value="F:methyltransferase activity"/>
    <property type="evidence" value="ECO:0007669"/>
    <property type="project" value="UniProtKB-KW"/>
</dbReference>
<feature type="domain" description="Methyltransferase type 11" evidence="3">
    <location>
        <begin position="73"/>
        <end position="171"/>
    </location>
</feature>
<keyword evidence="1 4" id="KW-0808">Transferase</keyword>
<dbReference type="Pfam" id="PF08241">
    <property type="entry name" value="Methyltransf_11"/>
    <property type="match status" value="1"/>
</dbReference>
<evidence type="ECO:0000256" key="1">
    <source>
        <dbReference type="ARBA" id="ARBA00022679"/>
    </source>
</evidence>
<feature type="compositionally biased region" description="Basic and acidic residues" evidence="2">
    <location>
        <begin position="7"/>
        <end position="17"/>
    </location>
</feature>
<accession>A0ABV6UG94</accession>
<dbReference type="GO" id="GO:0032259">
    <property type="term" value="P:methylation"/>
    <property type="evidence" value="ECO:0007669"/>
    <property type="project" value="UniProtKB-KW"/>
</dbReference>
<dbReference type="Gene3D" id="3.40.50.150">
    <property type="entry name" value="Vaccinia Virus protein VP39"/>
    <property type="match status" value="1"/>
</dbReference>
<protein>
    <submittedName>
        <fullName evidence="4">Class I SAM-dependent methyltransferase</fullName>
        <ecNumber evidence="4">2.1.1.-</ecNumber>
    </submittedName>
</protein>
<feature type="region of interest" description="Disordered" evidence="2">
    <location>
        <begin position="1"/>
        <end position="24"/>
    </location>
</feature>
<dbReference type="InterPro" id="IPR050447">
    <property type="entry name" value="Erg6_SMT_methyltransf"/>
</dbReference>
<sequence>MASSSDESVRERTDRFHTARAAQGGRDSLATRLHAEAFGAEYPAEVDPASSCTWGVLGAMVRGLRLRPGQTLVDLGCGNGGTGLWLARALNARLVGVDISPVAVGIAGERAAAFVPEGRAEFRTGTFLRTGLPDACADGAVSMDALPFTEDRTAALRELHRILRPGARAVFTGNLLLPGHPQHRPDRPRWSDHAAEAGLEWESAEERPEEPALWVRLYDLWEQHQDELRAEVGDAATEAMLEEARIVRPLMDRRTPLVITLRRPVDS</sequence>
<keyword evidence="5" id="KW-1185">Reference proteome</keyword>
<dbReference type="EMBL" id="JBHEZZ010000002">
    <property type="protein sequence ID" value="MFC1400456.1"/>
    <property type="molecule type" value="Genomic_DNA"/>
</dbReference>
<dbReference type="PANTHER" id="PTHR44068">
    <property type="entry name" value="ZGC:194242"/>
    <property type="match status" value="1"/>
</dbReference>
<evidence type="ECO:0000313" key="5">
    <source>
        <dbReference type="Proteomes" id="UP001592528"/>
    </source>
</evidence>